<dbReference type="InterPro" id="IPR036388">
    <property type="entry name" value="WH-like_DNA-bd_sf"/>
</dbReference>
<dbReference type="CDD" id="cd05466">
    <property type="entry name" value="PBP2_LTTR_substrate"/>
    <property type="match status" value="1"/>
</dbReference>
<dbReference type="PANTHER" id="PTHR30419">
    <property type="entry name" value="HTH-TYPE TRANSCRIPTIONAL REGULATOR YBHD"/>
    <property type="match status" value="1"/>
</dbReference>
<evidence type="ECO:0000259" key="5">
    <source>
        <dbReference type="PROSITE" id="PS50931"/>
    </source>
</evidence>
<comment type="similarity">
    <text evidence="1">Belongs to the LysR transcriptional regulatory family.</text>
</comment>
<evidence type="ECO:0000256" key="1">
    <source>
        <dbReference type="ARBA" id="ARBA00009437"/>
    </source>
</evidence>
<organism evidence="6 7">
    <name type="scientific">Antarcticimicrobium sediminis</name>
    <dbReference type="NCBI Taxonomy" id="2546227"/>
    <lineage>
        <taxon>Bacteria</taxon>
        <taxon>Pseudomonadati</taxon>
        <taxon>Pseudomonadota</taxon>
        <taxon>Alphaproteobacteria</taxon>
        <taxon>Rhodobacterales</taxon>
        <taxon>Paracoccaceae</taxon>
        <taxon>Antarcticimicrobium</taxon>
    </lineage>
</organism>
<sequence length="311" mass="33599">MIGKLEMLIALAKEQHFGRAAASLGVTQPTLSTGIRHLEDQLGVKLVLRGSRYGGLTPEGQRALVWARQIVGDARRLREEMRFTREGLSGHLRIAVIPTALTAASRLASAFNAEHPNVGFTIRSTTSVEVLKMLENLDIDAGISYLDNEPLGRVSSVELYRETYSLICAEQHRLAGREAVDWADLAEESLSLLTPDMQNRRIINKSFMEAGITPVAQLESNSTVVLVSQVLHGGTVTVLPEDLALFLTAGKGLNVIPIRGQGAGHAVGLVAPHQAPQTPVLQALLDMASKLAADTAGRRRLTAAAGRRRNR</sequence>
<dbReference type="GO" id="GO:0003677">
    <property type="term" value="F:DNA binding"/>
    <property type="evidence" value="ECO:0007669"/>
    <property type="project" value="UniProtKB-KW"/>
</dbReference>
<dbReference type="InterPro" id="IPR005119">
    <property type="entry name" value="LysR_subst-bd"/>
</dbReference>
<dbReference type="InterPro" id="IPR036390">
    <property type="entry name" value="WH_DNA-bd_sf"/>
</dbReference>
<dbReference type="PRINTS" id="PR00039">
    <property type="entry name" value="HTHLYSR"/>
</dbReference>
<dbReference type="Proteomes" id="UP000294662">
    <property type="component" value="Unassembled WGS sequence"/>
</dbReference>
<feature type="domain" description="HTH lysR-type" evidence="5">
    <location>
        <begin position="1"/>
        <end position="57"/>
    </location>
</feature>
<gene>
    <name evidence="6" type="ORF">E1B25_15360</name>
</gene>
<dbReference type="SUPFAM" id="SSF46785">
    <property type="entry name" value="Winged helix' DNA-binding domain"/>
    <property type="match status" value="1"/>
</dbReference>
<accession>A0A4R5ENV7</accession>
<keyword evidence="4" id="KW-0804">Transcription</keyword>
<dbReference type="SUPFAM" id="SSF53850">
    <property type="entry name" value="Periplasmic binding protein-like II"/>
    <property type="match status" value="1"/>
</dbReference>
<dbReference type="PANTHER" id="PTHR30419:SF31">
    <property type="entry name" value="BLR3139 PROTEIN"/>
    <property type="match status" value="1"/>
</dbReference>
<dbReference type="FunFam" id="1.10.10.10:FF:000001">
    <property type="entry name" value="LysR family transcriptional regulator"/>
    <property type="match status" value="1"/>
</dbReference>
<dbReference type="PROSITE" id="PS50931">
    <property type="entry name" value="HTH_LYSR"/>
    <property type="match status" value="1"/>
</dbReference>
<dbReference type="RefSeq" id="WP_132830399.1">
    <property type="nucleotide sequence ID" value="NZ_SMFP01000010.1"/>
</dbReference>
<dbReference type="Pfam" id="PF00126">
    <property type="entry name" value="HTH_1"/>
    <property type="match status" value="1"/>
</dbReference>
<keyword evidence="7" id="KW-1185">Reference proteome</keyword>
<keyword evidence="3" id="KW-0238">DNA-binding</keyword>
<protein>
    <submittedName>
        <fullName evidence="6">LysR family transcriptional regulator</fullName>
    </submittedName>
</protein>
<dbReference type="InterPro" id="IPR000847">
    <property type="entry name" value="LysR_HTH_N"/>
</dbReference>
<evidence type="ECO:0000256" key="2">
    <source>
        <dbReference type="ARBA" id="ARBA00023015"/>
    </source>
</evidence>
<keyword evidence="2" id="KW-0805">Transcription regulation</keyword>
<dbReference type="AlphaFoldDB" id="A0A4R5ENV7"/>
<reference evidence="6 7" key="1">
    <citation type="submission" date="2019-03" db="EMBL/GenBank/DDBJ databases">
        <authorList>
            <person name="Zhang S."/>
        </authorList>
    </citation>
    <scope>NUCLEOTIDE SEQUENCE [LARGE SCALE GENOMIC DNA]</scope>
    <source>
        <strain evidence="6 7">S4J41</strain>
    </source>
</reference>
<proteinExistence type="inferred from homology"/>
<dbReference type="GO" id="GO:0005829">
    <property type="term" value="C:cytosol"/>
    <property type="evidence" value="ECO:0007669"/>
    <property type="project" value="TreeGrafter"/>
</dbReference>
<dbReference type="EMBL" id="SMFP01000010">
    <property type="protein sequence ID" value="TDE36287.1"/>
    <property type="molecule type" value="Genomic_DNA"/>
</dbReference>
<evidence type="ECO:0000313" key="7">
    <source>
        <dbReference type="Proteomes" id="UP000294662"/>
    </source>
</evidence>
<name>A0A4R5ENV7_9RHOB</name>
<evidence type="ECO:0000256" key="3">
    <source>
        <dbReference type="ARBA" id="ARBA00023125"/>
    </source>
</evidence>
<evidence type="ECO:0000256" key="4">
    <source>
        <dbReference type="ARBA" id="ARBA00023163"/>
    </source>
</evidence>
<dbReference type="Pfam" id="PF03466">
    <property type="entry name" value="LysR_substrate"/>
    <property type="match status" value="1"/>
</dbReference>
<dbReference type="InterPro" id="IPR050950">
    <property type="entry name" value="HTH-type_LysR_regulators"/>
</dbReference>
<dbReference type="Gene3D" id="1.10.10.10">
    <property type="entry name" value="Winged helix-like DNA-binding domain superfamily/Winged helix DNA-binding domain"/>
    <property type="match status" value="1"/>
</dbReference>
<comment type="caution">
    <text evidence="6">The sequence shown here is derived from an EMBL/GenBank/DDBJ whole genome shotgun (WGS) entry which is preliminary data.</text>
</comment>
<dbReference type="Gene3D" id="3.40.190.290">
    <property type="match status" value="1"/>
</dbReference>
<evidence type="ECO:0000313" key="6">
    <source>
        <dbReference type="EMBL" id="TDE36287.1"/>
    </source>
</evidence>
<dbReference type="GO" id="GO:0003700">
    <property type="term" value="F:DNA-binding transcription factor activity"/>
    <property type="evidence" value="ECO:0007669"/>
    <property type="project" value="InterPro"/>
</dbReference>
<dbReference type="OrthoDB" id="9815174at2"/>